<dbReference type="GO" id="GO:0051539">
    <property type="term" value="F:4 iron, 4 sulfur cluster binding"/>
    <property type="evidence" value="ECO:0007669"/>
    <property type="project" value="UniProtKB-KW"/>
</dbReference>
<dbReference type="PANTHER" id="PTHR43273">
    <property type="entry name" value="ANAEROBIC SULFATASE-MATURATING ENZYME HOMOLOG ASLB-RELATED"/>
    <property type="match status" value="1"/>
</dbReference>
<dbReference type="SFLD" id="SFLDG01384">
    <property type="entry name" value="thioether_bond_formation_requi"/>
    <property type="match status" value="1"/>
</dbReference>
<dbReference type="RefSeq" id="WP_155586966.1">
    <property type="nucleotide sequence ID" value="NZ_WFKQ01000002.1"/>
</dbReference>
<evidence type="ECO:0000256" key="4">
    <source>
        <dbReference type="ARBA" id="ARBA00022723"/>
    </source>
</evidence>
<dbReference type="Pfam" id="PF13186">
    <property type="entry name" value="SPASM"/>
    <property type="match status" value="1"/>
</dbReference>
<keyword evidence="3" id="KW-0949">S-adenosyl-L-methionine</keyword>
<organism evidence="9 10">
    <name type="scientific">Psychrobacter sanguinis</name>
    <dbReference type="NCBI Taxonomy" id="861445"/>
    <lineage>
        <taxon>Bacteria</taxon>
        <taxon>Pseudomonadati</taxon>
        <taxon>Pseudomonadota</taxon>
        <taxon>Gammaproteobacteria</taxon>
        <taxon>Moraxellales</taxon>
        <taxon>Moraxellaceae</taxon>
        <taxon>Psychrobacter</taxon>
    </lineage>
</organism>
<dbReference type="CDD" id="cd21120">
    <property type="entry name" value="SPASM_anSME"/>
    <property type="match status" value="1"/>
</dbReference>
<dbReference type="PROSITE" id="PS51918">
    <property type="entry name" value="RADICAL_SAM"/>
    <property type="match status" value="1"/>
</dbReference>
<dbReference type="GO" id="GO:0016491">
    <property type="term" value="F:oxidoreductase activity"/>
    <property type="evidence" value="ECO:0007669"/>
    <property type="project" value="InterPro"/>
</dbReference>
<evidence type="ECO:0000313" key="9">
    <source>
        <dbReference type="EMBL" id="MUG32073.1"/>
    </source>
</evidence>
<dbReference type="SFLD" id="SFLDS00029">
    <property type="entry name" value="Radical_SAM"/>
    <property type="match status" value="1"/>
</dbReference>
<reference evidence="9 10" key="1">
    <citation type="journal article" date="2019" name="PLoS ONE">
        <title>Pup mortality in New Zealand sea lions (Phocarctos hookeri) at Enderby Island, Auckland Islands, 2013-18.</title>
        <authorList>
            <person name="Michael S.A."/>
            <person name="Hayman D.T.S."/>
            <person name="Gray R."/>
            <person name="Zhang J."/>
            <person name="Rogers L."/>
            <person name="Roe W.D."/>
        </authorList>
    </citation>
    <scope>NUCLEOTIDE SEQUENCE [LARGE SCALE GENOMIC DNA]</scope>
    <source>
        <strain evidence="9 10">SM868</strain>
    </source>
</reference>
<dbReference type="AlphaFoldDB" id="A0A844LZX4"/>
<dbReference type="EMBL" id="WFKQ01000002">
    <property type="protein sequence ID" value="MUG32073.1"/>
    <property type="molecule type" value="Genomic_DNA"/>
</dbReference>
<dbReference type="SUPFAM" id="SSF102114">
    <property type="entry name" value="Radical SAM enzymes"/>
    <property type="match status" value="1"/>
</dbReference>
<dbReference type="InterPro" id="IPR007197">
    <property type="entry name" value="rSAM"/>
</dbReference>
<comment type="similarity">
    <text evidence="7">Belongs to the radical SAM superfamily. Anaerobic sulfatase-maturating enzyme family.</text>
</comment>
<dbReference type="InterPro" id="IPR058240">
    <property type="entry name" value="rSAM_sf"/>
</dbReference>
<feature type="domain" description="Radical SAM core" evidence="8">
    <location>
        <begin position="31"/>
        <end position="272"/>
    </location>
</feature>
<evidence type="ECO:0000259" key="8">
    <source>
        <dbReference type="PROSITE" id="PS51918"/>
    </source>
</evidence>
<evidence type="ECO:0000256" key="2">
    <source>
        <dbReference type="ARBA" id="ARBA00022485"/>
    </source>
</evidence>
<evidence type="ECO:0000313" key="10">
    <source>
        <dbReference type="Proteomes" id="UP000442109"/>
    </source>
</evidence>
<evidence type="ECO:0000256" key="5">
    <source>
        <dbReference type="ARBA" id="ARBA00023004"/>
    </source>
</evidence>
<dbReference type="Proteomes" id="UP000442109">
    <property type="component" value="Unassembled WGS sequence"/>
</dbReference>
<dbReference type="Pfam" id="PF04055">
    <property type="entry name" value="Radical_SAM"/>
    <property type="match status" value="1"/>
</dbReference>
<dbReference type="SFLD" id="SFLDF00285">
    <property type="entry name" value="anaerobic_Ser-type_sulfatase-m"/>
    <property type="match status" value="1"/>
</dbReference>
<comment type="cofactor">
    <cofactor evidence="1">
        <name>[4Fe-4S] cluster</name>
        <dbReference type="ChEBI" id="CHEBI:49883"/>
    </cofactor>
</comment>
<protein>
    <submittedName>
        <fullName evidence="9">Anaerobic sulfatase maturase</fullName>
    </submittedName>
</protein>
<sequence>MKRIPTVPVNHHNPNNLATHPKLNLKNTQHTAYRFHTMLKPSGSACNINCDYCFYLHKQDLLNQPKHPRMPEETLEQHIRQYIEAQFGAKEVVFTWQGGEPTLMGLDFFTRVVELQKQYCPDDMVIHNDIQTNGLLLDEKWCQFLVANNFLVGISIDGPKHLHDRYRRTNNDKPTHDLVMAAISRLKEYGIPFNALCVVNNENAKEPLAVYRFLRDEVKPRMIQFLAGVEPLDYKTVAPLHWKPNSLKQIDELTDRSELEITDDVVTDWSITPQGWGAFLATVWQEWIALDFGRVFVDHFENTISQALKKGAQKCTTAPICGKALALEHNGDLYCCDHFVYPEYKLGNIHHTHQGDLAFSKKQTQFGYLKQSTLPNYCKTCDFLSLCWGDCPKHRFIKTPDGELGLSYLCAGLKMYYAQVSSDLPLIKQKLRLN</sequence>
<dbReference type="Gene3D" id="3.20.20.70">
    <property type="entry name" value="Aldolase class I"/>
    <property type="match status" value="1"/>
</dbReference>
<dbReference type="InterPro" id="IPR047207">
    <property type="entry name" value="SPASM_anSME"/>
</dbReference>
<keyword evidence="10" id="KW-1185">Reference proteome</keyword>
<dbReference type="SFLD" id="SFLDG01067">
    <property type="entry name" value="SPASM/twitch_domain_containing"/>
    <property type="match status" value="1"/>
</dbReference>
<keyword evidence="2" id="KW-0004">4Fe-4S</keyword>
<keyword evidence="6" id="KW-0411">Iron-sulfur</keyword>
<dbReference type="InterPro" id="IPR023867">
    <property type="entry name" value="Sulphatase_maturase_rSAM"/>
</dbReference>
<evidence type="ECO:0000256" key="1">
    <source>
        <dbReference type="ARBA" id="ARBA00001966"/>
    </source>
</evidence>
<dbReference type="NCBIfam" id="TIGR03942">
    <property type="entry name" value="sulfatase_rSAM"/>
    <property type="match status" value="1"/>
</dbReference>
<dbReference type="CDD" id="cd01335">
    <property type="entry name" value="Radical_SAM"/>
    <property type="match status" value="1"/>
</dbReference>
<dbReference type="SFLD" id="SFLDG01072">
    <property type="entry name" value="dehydrogenase_like"/>
    <property type="match status" value="1"/>
</dbReference>
<comment type="caution">
    <text evidence="9">The sequence shown here is derived from an EMBL/GenBank/DDBJ whole genome shotgun (WGS) entry which is preliminary data.</text>
</comment>
<dbReference type="InterPro" id="IPR023885">
    <property type="entry name" value="4Fe4S-binding_SPASM_dom"/>
</dbReference>
<dbReference type="SFLD" id="SFLDG01386">
    <property type="entry name" value="main_SPASM_domain-containing"/>
    <property type="match status" value="1"/>
</dbReference>
<evidence type="ECO:0000256" key="3">
    <source>
        <dbReference type="ARBA" id="ARBA00022691"/>
    </source>
</evidence>
<keyword evidence="5" id="KW-0408">Iron</keyword>
<evidence type="ECO:0000256" key="7">
    <source>
        <dbReference type="ARBA" id="ARBA00023601"/>
    </source>
</evidence>
<dbReference type="InterPro" id="IPR034491">
    <property type="entry name" value="Anaerob_Ser_sulfatase-maturase"/>
</dbReference>
<name>A0A844LZX4_9GAMM</name>
<evidence type="ECO:0000256" key="6">
    <source>
        <dbReference type="ARBA" id="ARBA00023014"/>
    </source>
</evidence>
<dbReference type="PANTHER" id="PTHR43273:SF3">
    <property type="entry name" value="ANAEROBIC SULFATASE-MATURATING ENZYME HOMOLOG ASLB-RELATED"/>
    <property type="match status" value="1"/>
</dbReference>
<proteinExistence type="inferred from homology"/>
<accession>A0A844LZX4</accession>
<dbReference type="NCBIfam" id="TIGR04085">
    <property type="entry name" value="rSAM_more_4Fe4S"/>
    <property type="match status" value="1"/>
</dbReference>
<dbReference type="OrthoDB" id="9782387at2"/>
<dbReference type="GO" id="GO:0046872">
    <property type="term" value="F:metal ion binding"/>
    <property type="evidence" value="ECO:0007669"/>
    <property type="project" value="UniProtKB-KW"/>
</dbReference>
<gene>
    <name evidence="9" type="ORF">GB996_04610</name>
</gene>
<keyword evidence="4" id="KW-0479">Metal-binding</keyword>
<dbReference type="InterPro" id="IPR013785">
    <property type="entry name" value="Aldolase_TIM"/>
</dbReference>